<reference evidence="3 4" key="1">
    <citation type="submission" date="2021-01" db="EMBL/GenBank/DDBJ databases">
        <title>Genomic Encyclopedia of Type Strains, Phase IV (KMG-IV): sequencing the most valuable type-strain genomes for metagenomic binning, comparative biology and taxonomic classification.</title>
        <authorList>
            <person name="Goeker M."/>
        </authorList>
    </citation>
    <scope>NUCLEOTIDE SEQUENCE [LARGE SCALE GENOMIC DNA]</scope>
    <source>
        <strain evidence="3 4">DSM 25879</strain>
    </source>
</reference>
<feature type="domain" description="Smf/DprA SLOG" evidence="2">
    <location>
        <begin position="80"/>
        <end position="288"/>
    </location>
</feature>
<organism evidence="3 4">
    <name type="scientific">Sutcliffiella tianshenii</name>
    <dbReference type="NCBI Taxonomy" id="1463404"/>
    <lineage>
        <taxon>Bacteria</taxon>
        <taxon>Bacillati</taxon>
        <taxon>Bacillota</taxon>
        <taxon>Bacilli</taxon>
        <taxon>Bacillales</taxon>
        <taxon>Bacillaceae</taxon>
        <taxon>Sutcliffiella</taxon>
    </lineage>
</organism>
<sequence>MEKWKKRLIALHHCPYLNDSAIINFIKMDPTLETLQQYPPLEISRLTSLSQDMALAAIDYMNSPQFHRLLDIYQKEKIRMLTIFDEEYPLLLKEIYDPPLVLYTKGSTDLMKARILGVVGTRNMTENGRLSLQKLVPPLVKEGFVTVSGLAKGVDTVAHRLTMEHKGSTIAVLGSGLMKIYPKENQKLADYIAAEHLLISEYPPFTSPQKWHFPKRNRIISGLSEGVIIIEAKEKSGSLITADQALEQSRDVFAVPGSIVEPTATGTNSLIQQGATLVMSHHDILNELR</sequence>
<dbReference type="Proteomes" id="UP000737402">
    <property type="component" value="Unassembled WGS sequence"/>
</dbReference>
<name>A0ABS2NWD8_9BACI</name>
<keyword evidence="4" id="KW-1185">Reference proteome</keyword>
<evidence type="ECO:0000256" key="1">
    <source>
        <dbReference type="ARBA" id="ARBA00006525"/>
    </source>
</evidence>
<dbReference type="EMBL" id="JAFBED010000002">
    <property type="protein sequence ID" value="MBM7618975.1"/>
    <property type="molecule type" value="Genomic_DNA"/>
</dbReference>
<dbReference type="Pfam" id="PF02481">
    <property type="entry name" value="DNA_processg_A"/>
    <property type="match status" value="1"/>
</dbReference>
<dbReference type="SUPFAM" id="SSF102405">
    <property type="entry name" value="MCP/YpsA-like"/>
    <property type="match status" value="1"/>
</dbReference>
<comment type="caution">
    <text evidence="3">The sequence shown here is derived from an EMBL/GenBank/DDBJ whole genome shotgun (WGS) entry which is preliminary data.</text>
</comment>
<dbReference type="Gene3D" id="3.40.50.450">
    <property type="match status" value="1"/>
</dbReference>
<proteinExistence type="inferred from homology"/>
<dbReference type="InterPro" id="IPR003488">
    <property type="entry name" value="DprA"/>
</dbReference>
<protein>
    <submittedName>
        <fullName evidence="3">DNA processing protein</fullName>
    </submittedName>
</protein>
<dbReference type="InterPro" id="IPR057666">
    <property type="entry name" value="DrpA_SLOG"/>
</dbReference>
<dbReference type="PANTHER" id="PTHR43022:SF1">
    <property type="entry name" value="PROTEIN SMF"/>
    <property type="match status" value="1"/>
</dbReference>
<dbReference type="RefSeq" id="WP_204413659.1">
    <property type="nucleotide sequence ID" value="NZ_JAFBED010000002.1"/>
</dbReference>
<evidence type="ECO:0000313" key="4">
    <source>
        <dbReference type="Proteomes" id="UP000737402"/>
    </source>
</evidence>
<evidence type="ECO:0000313" key="3">
    <source>
        <dbReference type="EMBL" id="MBM7618975.1"/>
    </source>
</evidence>
<dbReference type="NCBIfam" id="TIGR00732">
    <property type="entry name" value="dprA"/>
    <property type="match status" value="1"/>
</dbReference>
<evidence type="ECO:0000259" key="2">
    <source>
        <dbReference type="Pfam" id="PF02481"/>
    </source>
</evidence>
<dbReference type="PANTHER" id="PTHR43022">
    <property type="entry name" value="PROTEIN SMF"/>
    <property type="match status" value="1"/>
</dbReference>
<accession>A0ABS2NWD8</accession>
<gene>
    <name evidence="3" type="ORF">JOC95_000824</name>
</gene>
<comment type="similarity">
    <text evidence="1">Belongs to the DprA/Smf family.</text>
</comment>